<comment type="function">
    <text evidence="9">Catalyzes the condensation of para-aminobenzoate (pABA) with 6-hydroxymethyl-7,8-dihydropterin diphosphate (DHPt-PP) to form 7,8-dihydropteroate (H2Pte), the immediate precursor of folate derivatives.</text>
</comment>
<dbReference type="InterPro" id="IPR000489">
    <property type="entry name" value="Pterin-binding_dom"/>
</dbReference>
<dbReference type="RefSeq" id="WP_369312337.1">
    <property type="nucleotide sequence ID" value="NZ_JBEHZE010000001.1"/>
</dbReference>
<comment type="catalytic activity">
    <reaction evidence="1">
        <text>(7,8-dihydropterin-6-yl)methyl diphosphate + 4-aminobenzoate = 7,8-dihydropteroate + diphosphate</text>
        <dbReference type="Rhea" id="RHEA:19949"/>
        <dbReference type="ChEBI" id="CHEBI:17836"/>
        <dbReference type="ChEBI" id="CHEBI:17839"/>
        <dbReference type="ChEBI" id="CHEBI:33019"/>
        <dbReference type="ChEBI" id="CHEBI:72950"/>
        <dbReference type="EC" id="2.5.1.15"/>
    </reaction>
</comment>
<dbReference type="InterPro" id="IPR045031">
    <property type="entry name" value="DHP_synth-like"/>
</dbReference>
<evidence type="ECO:0000256" key="7">
    <source>
        <dbReference type="ARBA" id="ARBA00022842"/>
    </source>
</evidence>
<dbReference type="InterPro" id="IPR011005">
    <property type="entry name" value="Dihydropteroate_synth-like_sf"/>
</dbReference>
<comment type="similarity">
    <text evidence="9">Belongs to the DHPS family.</text>
</comment>
<comment type="cofactor">
    <cofactor evidence="2 9">
        <name>Mg(2+)</name>
        <dbReference type="ChEBI" id="CHEBI:18420"/>
    </cofactor>
</comment>
<comment type="caution">
    <text evidence="11">The sequence shown here is derived from an EMBL/GenBank/DDBJ whole genome shotgun (WGS) entry which is preliminary data.</text>
</comment>
<evidence type="ECO:0000259" key="10">
    <source>
        <dbReference type="PROSITE" id="PS50972"/>
    </source>
</evidence>
<evidence type="ECO:0000256" key="8">
    <source>
        <dbReference type="ARBA" id="ARBA00022909"/>
    </source>
</evidence>
<dbReference type="NCBIfam" id="TIGR01496">
    <property type="entry name" value="DHPS"/>
    <property type="match status" value="1"/>
</dbReference>
<dbReference type="SUPFAM" id="SSF51717">
    <property type="entry name" value="Dihydropteroate synthetase-like"/>
    <property type="match status" value="1"/>
</dbReference>
<dbReference type="Gene3D" id="3.20.20.20">
    <property type="entry name" value="Dihydropteroate synthase-like"/>
    <property type="match status" value="1"/>
</dbReference>
<dbReference type="PROSITE" id="PS50972">
    <property type="entry name" value="PTERIN_BINDING"/>
    <property type="match status" value="1"/>
</dbReference>
<feature type="domain" description="Pterin-binding" evidence="10">
    <location>
        <begin position="5"/>
        <end position="259"/>
    </location>
</feature>
<organism evidence="11 12">
    <name type="scientific">Hyphococcus lacteus</name>
    <dbReference type="NCBI Taxonomy" id="3143536"/>
    <lineage>
        <taxon>Bacteria</taxon>
        <taxon>Pseudomonadati</taxon>
        <taxon>Pseudomonadota</taxon>
        <taxon>Alphaproteobacteria</taxon>
        <taxon>Parvularculales</taxon>
        <taxon>Parvularculaceae</taxon>
        <taxon>Hyphococcus</taxon>
    </lineage>
</organism>
<dbReference type="GO" id="GO:0004156">
    <property type="term" value="F:dihydropteroate synthase activity"/>
    <property type="evidence" value="ECO:0007669"/>
    <property type="project" value="UniProtKB-EC"/>
</dbReference>
<evidence type="ECO:0000256" key="3">
    <source>
        <dbReference type="ARBA" id="ARBA00004763"/>
    </source>
</evidence>
<keyword evidence="7 9" id="KW-0460">Magnesium</keyword>
<keyword evidence="5 9" id="KW-0808">Transferase</keyword>
<dbReference type="PROSITE" id="PS00792">
    <property type="entry name" value="DHPS_1"/>
    <property type="match status" value="1"/>
</dbReference>
<evidence type="ECO:0000256" key="9">
    <source>
        <dbReference type="RuleBase" id="RU361205"/>
    </source>
</evidence>
<dbReference type="Pfam" id="PF00809">
    <property type="entry name" value="Pterin_bind"/>
    <property type="match status" value="1"/>
</dbReference>
<dbReference type="PROSITE" id="PS00793">
    <property type="entry name" value="DHPS_2"/>
    <property type="match status" value="1"/>
</dbReference>
<keyword evidence="8 9" id="KW-0289">Folate biosynthesis</keyword>
<name>A0ABV3Z1Q6_9PROT</name>
<dbReference type="PANTHER" id="PTHR20941">
    <property type="entry name" value="FOLATE SYNTHESIS PROTEINS"/>
    <property type="match status" value="1"/>
</dbReference>
<comment type="pathway">
    <text evidence="3 9">Cofactor biosynthesis; tetrahydrofolate biosynthesis; 7,8-dihydrofolate from 2-amino-4-hydroxy-6-hydroxymethyl-7,8-dihydropteridine diphosphate and 4-aminobenzoate: step 1/2.</text>
</comment>
<evidence type="ECO:0000256" key="2">
    <source>
        <dbReference type="ARBA" id="ARBA00001946"/>
    </source>
</evidence>
<evidence type="ECO:0000256" key="5">
    <source>
        <dbReference type="ARBA" id="ARBA00022679"/>
    </source>
</evidence>
<dbReference type="InterPro" id="IPR006390">
    <property type="entry name" value="DHP_synth_dom"/>
</dbReference>
<dbReference type="EC" id="2.5.1.15" evidence="4 9"/>
<dbReference type="CDD" id="cd00739">
    <property type="entry name" value="DHPS"/>
    <property type="match status" value="1"/>
</dbReference>
<dbReference type="PANTHER" id="PTHR20941:SF1">
    <property type="entry name" value="FOLIC ACID SYNTHESIS PROTEIN FOL1"/>
    <property type="match status" value="1"/>
</dbReference>
<accession>A0ABV3Z1Q6</accession>
<dbReference type="Proteomes" id="UP001560685">
    <property type="component" value="Unassembled WGS sequence"/>
</dbReference>
<proteinExistence type="inferred from homology"/>
<dbReference type="EMBL" id="JBEHZE010000001">
    <property type="protein sequence ID" value="MEX6632413.1"/>
    <property type="molecule type" value="Genomic_DNA"/>
</dbReference>
<keyword evidence="12" id="KW-1185">Reference proteome</keyword>
<gene>
    <name evidence="11" type="primary">folP</name>
    <name evidence="11" type="ORF">ABFZ84_02535</name>
</gene>
<evidence type="ECO:0000313" key="11">
    <source>
        <dbReference type="EMBL" id="MEX6632413.1"/>
    </source>
</evidence>
<evidence type="ECO:0000256" key="1">
    <source>
        <dbReference type="ARBA" id="ARBA00000012"/>
    </source>
</evidence>
<evidence type="ECO:0000313" key="12">
    <source>
        <dbReference type="Proteomes" id="UP001560685"/>
    </source>
</evidence>
<reference evidence="11 12" key="1">
    <citation type="submission" date="2024-05" db="EMBL/GenBank/DDBJ databases">
        <title>Three bacterial strains, DH-69, EH-24, and ECK-19 isolated from coastal sediments.</title>
        <authorList>
            <person name="Ye Y.-Q."/>
            <person name="Du Z.-J."/>
        </authorList>
    </citation>
    <scope>NUCLEOTIDE SEQUENCE [LARGE SCALE GENOMIC DNA]</scope>
    <source>
        <strain evidence="11 12">ECK-19</strain>
    </source>
</reference>
<keyword evidence="6 9" id="KW-0479">Metal-binding</keyword>
<sequence length="271" mass="28896">MSNRPKIMGIINATPDSFSDGGRFFDSDTAIAHGLRLVRDGADILDVGGESTRPGAEEVPVDEEIARVVPVVRALRAQTDSLISIDTRKPEVAIAAVEAGATIWNDVTALEFSPDSIATARTLGCDIVLMHAQGDPKTMQAAPRYHDVVEDVYDYLSRRIACCVNAGISEERLSVDPGIGFGKTTEHNLLLLGRLDRFAQLGRPVLLGASRKRFIAAIDGDGPADTRLGGSLAAALAGMAHGCAVIRVHDVAETRQALNIAGAIENPHLWR</sequence>
<evidence type="ECO:0000256" key="6">
    <source>
        <dbReference type="ARBA" id="ARBA00022723"/>
    </source>
</evidence>
<protein>
    <recommendedName>
        <fullName evidence="4 9">Dihydropteroate synthase</fullName>
        <shortName evidence="9">DHPS</shortName>
        <ecNumber evidence="4 9">2.5.1.15</ecNumber>
    </recommendedName>
    <alternativeName>
        <fullName evidence="9">Dihydropteroate pyrophosphorylase</fullName>
    </alternativeName>
</protein>
<evidence type="ECO:0000256" key="4">
    <source>
        <dbReference type="ARBA" id="ARBA00012458"/>
    </source>
</evidence>